<evidence type="ECO:0000256" key="4">
    <source>
        <dbReference type="ARBA" id="ARBA00035274"/>
    </source>
</evidence>
<evidence type="ECO:0000256" key="5">
    <source>
        <dbReference type="SAM" id="MobiDB-lite"/>
    </source>
</evidence>
<reference evidence="6 7" key="1">
    <citation type="submission" date="2023-10" db="EMBL/GenBank/DDBJ databases">
        <authorList>
            <person name="Maclean D."/>
            <person name="Macfadyen A."/>
        </authorList>
    </citation>
    <scope>NUCLEOTIDE SEQUENCE [LARGE SCALE GENOMIC DNA]</scope>
</reference>
<dbReference type="GO" id="GO:0006412">
    <property type="term" value="P:translation"/>
    <property type="evidence" value="ECO:0007669"/>
    <property type="project" value="InterPro"/>
</dbReference>
<keyword evidence="7" id="KW-1185">Reference proteome</keyword>
<dbReference type="FunFam" id="1.10.287.3980:FF:000001">
    <property type="entry name" value="Mitochondrial ribosomal protein L34"/>
    <property type="match status" value="1"/>
</dbReference>
<organism evidence="6 7">
    <name type="scientific">Coccomyxa viridis</name>
    <dbReference type="NCBI Taxonomy" id="1274662"/>
    <lineage>
        <taxon>Eukaryota</taxon>
        <taxon>Viridiplantae</taxon>
        <taxon>Chlorophyta</taxon>
        <taxon>core chlorophytes</taxon>
        <taxon>Trebouxiophyceae</taxon>
        <taxon>Trebouxiophyceae incertae sedis</taxon>
        <taxon>Coccomyxaceae</taxon>
        <taxon>Coccomyxa</taxon>
    </lineage>
</organism>
<dbReference type="Pfam" id="PF00468">
    <property type="entry name" value="Ribosomal_L34"/>
    <property type="match status" value="1"/>
</dbReference>
<evidence type="ECO:0000256" key="1">
    <source>
        <dbReference type="ARBA" id="ARBA00010111"/>
    </source>
</evidence>
<dbReference type="PANTHER" id="PTHR14503:SF4">
    <property type="entry name" value="LARGE RIBOSOMAL SUBUNIT PROTEIN BL34M"/>
    <property type="match status" value="1"/>
</dbReference>
<dbReference type="HAMAP" id="MF_00391">
    <property type="entry name" value="Ribosomal_bL34"/>
    <property type="match status" value="1"/>
</dbReference>
<dbReference type="GO" id="GO:0005840">
    <property type="term" value="C:ribosome"/>
    <property type="evidence" value="ECO:0007669"/>
    <property type="project" value="UniProtKB-KW"/>
</dbReference>
<evidence type="ECO:0000313" key="7">
    <source>
        <dbReference type="Proteomes" id="UP001314263"/>
    </source>
</evidence>
<proteinExistence type="inferred from homology"/>
<gene>
    <name evidence="6" type="ORF">CVIRNUC_001975</name>
</gene>
<dbReference type="InterPro" id="IPR000271">
    <property type="entry name" value="Ribosomal_bL34"/>
</dbReference>
<name>A0AAV1HYU0_9CHLO</name>
<evidence type="ECO:0000256" key="3">
    <source>
        <dbReference type="ARBA" id="ARBA00023274"/>
    </source>
</evidence>
<dbReference type="PANTHER" id="PTHR14503">
    <property type="entry name" value="MITOCHONDRIAL RIBOSOMAL PROTEIN 34 FAMILY MEMBER"/>
    <property type="match status" value="1"/>
</dbReference>
<evidence type="ECO:0000256" key="2">
    <source>
        <dbReference type="ARBA" id="ARBA00022980"/>
    </source>
</evidence>
<dbReference type="Gene3D" id="1.10.287.3980">
    <property type="match status" value="1"/>
</dbReference>
<dbReference type="InterPro" id="IPR020939">
    <property type="entry name" value="Ribosomal_bL34_CS"/>
</dbReference>
<sequence>MLRRLSYGLPKSLALHSSRDTATQAWAVGAHGPSLGGHYPAGAVCGTSSTVTGYRTLWQFGKDETGAWGTPQMPVYNDPTPSIVGRELLGPQMGRKVTQGLPDFDPVAFLENARTRAEAPTSEVLSDESSLPDEEEPAPLLDLSSMSAVEQLCSKVPGLDISKSREPDIAENNKFMESIIHVVDNVEVSLPGQSGKRNAPISLQNVLQALQRHREELESEKEETTCEINVTVHGTNTEDPTAMHMVKRTYQPSNRVRKNRHGFLHRLRTKGGRRVIARRRSRGRSRLTA</sequence>
<dbReference type="NCBIfam" id="TIGR01030">
    <property type="entry name" value="rpmH_bact"/>
    <property type="match status" value="1"/>
</dbReference>
<comment type="similarity">
    <text evidence="1">Belongs to the bacterial ribosomal protein bL34 family.</text>
</comment>
<protein>
    <recommendedName>
        <fullName evidence="4">Large ribosomal subunit protein bL34m</fullName>
    </recommendedName>
</protein>
<feature type="region of interest" description="Disordered" evidence="5">
    <location>
        <begin position="115"/>
        <end position="137"/>
    </location>
</feature>
<keyword evidence="3" id="KW-0687">Ribonucleoprotein</keyword>
<keyword evidence="2" id="KW-0689">Ribosomal protein</keyword>
<dbReference type="AlphaFoldDB" id="A0AAV1HYU0"/>
<evidence type="ECO:0000313" key="6">
    <source>
        <dbReference type="EMBL" id="CAK0750247.1"/>
    </source>
</evidence>
<comment type="caution">
    <text evidence="6">The sequence shown here is derived from an EMBL/GenBank/DDBJ whole genome shotgun (WGS) entry which is preliminary data.</text>
</comment>
<dbReference type="Proteomes" id="UP001314263">
    <property type="component" value="Unassembled WGS sequence"/>
</dbReference>
<dbReference type="GO" id="GO:0003735">
    <property type="term" value="F:structural constituent of ribosome"/>
    <property type="evidence" value="ECO:0007669"/>
    <property type="project" value="InterPro"/>
</dbReference>
<accession>A0AAV1HYU0</accession>
<dbReference type="PROSITE" id="PS00784">
    <property type="entry name" value="RIBOSOMAL_L34"/>
    <property type="match status" value="1"/>
</dbReference>
<dbReference type="GO" id="GO:1990904">
    <property type="term" value="C:ribonucleoprotein complex"/>
    <property type="evidence" value="ECO:0007669"/>
    <property type="project" value="UniProtKB-KW"/>
</dbReference>
<dbReference type="EMBL" id="CAUYUE010000003">
    <property type="protein sequence ID" value="CAK0750247.1"/>
    <property type="molecule type" value="Genomic_DNA"/>
</dbReference>